<organism evidence="1 2">
    <name type="scientific">Brassica cretica</name>
    <name type="common">Mustard</name>
    <dbReference type="NCBI Taxonomy" id="69181"/>
    <lineage>
        <taxon>Eukaryota</taxon>
        <taxon>Viridiplantae</taxon>
        <taxon>Streptophyta</taxon>
        <taxon>Embryophyta</taxon>
        <taxon>Tracheophyta</taxon>
        <taxon>Spermatophyta</taxon>
        <taxon>Magnoliopsida</taxon>
        <taxon>eudicotyledons</taxon>
        <taxon>Gunneridae</taxon>
        <taxon>Pentapetalae</taxon>
        <taxon>rosids</taxon>
        <taxon>malvids</taxon>
        <taxon>Brassicales</taxon>
        <taxon>Brassicaceae</taxon>
        <taxon>Brassiceae</taxon>
        <taxon>Brassica</taxon>
    </lineage>
</organism>
<dbReference type="Pfam" id="PF15054">
    <property type="entry name" value="DUF4535"/>
    <property type="match status" value="2"/>
</dbReference>
<name>A0A8S9SAQ8_BRACR</name>
<evidence type="ECO:0000313" key="1">
    <source>
        <dbReference type="EMBL" id="KAF3598666.1"/>
    </source>
</evidence>
<dbReference type="PANTHER" id="PTHR33528">
    <property type="entry name" value="OS07G0239500 PROTEIN"/>
    <property type="match status" value="1"/>
</dbReference>
<reference evidence="1" key="1">
    <citation type="submission" date="2019-12" db="EMBL/GenBank/DDBJ databases">
        <title>Genome sequencing and annotation of Brassica cretica.</title>
        <authorList>
            <person name="Studholme D.J."/>
            <person name="Sarris P."/>
        </authorList>
    </citation>
    <scope>NUCLEOTIDE SEQUENCE</scope>
    <source>
        <strain evidence="1">PFS-109/04</strain>
        <tissue evidence="1">Leaf</tissue>
    </source>
</reference>
<sequence>MGIMKSCFVFTMGTAYGVYVAQNYNVPDVKKLTNTVLVIVEHIEKNYRKPKKDDSCFVFTMGTAYGVYVAQNYNVPDVKKLTNTVLVIVEHIEKNYRKPKKDDVV</sequence>
<dbReference type="AlphaFoldDB" id="A0A8S9SAQ8"/>
<dbReference type="EMBL" id="QGKX02000004">
    <property type="protein sequence ID" value="KAF3598666.1"/>
    <property type="molecule type" value="Genomic_DNA"/>
</dbReference>
<protein>
    <submittedName>
        <fullName evidence="1">Uncharacterized protein</fullName>
    </submittedName>
</protein>
<accession>A0A8S9SAQ8</accession>
<gene>
    <name evidence="1" type="ORF">F2Q69_00034419</name>
</gene>
<dbReference type="PANTHER" id="PTHR33528:SF21">
    <property type="entry name" value="(RAPE) HYPOTHETICAL PROTEIN"/>
    <property type="match status" value="1"/>
</dbReference>
<proteinExistence type="predicted"/>
<dbReference type="Proteomes" id="UP000712600">
    <property type="component" value="Unassembled WGS sequence"/>
</dbReference>
<comment type="caution">
    <text evidence="1">The sequence shown here is derived from an EMBL/GenBank/DDBJ whole genome shotgun (WGS) entry which is preliminary data.</text>
</comment>
<evidence type="ECO:0000313" key="2">
    <source>
        <dbReference type="Proteomes" id="UP000712600"/>
    </source>
</evidence>
<dbReference type="InterPro" id="IPR027854">
    <property type="entry name" value="STMP1"/>
</dbReference>